<name>A0A9N9LEF4_9HELO</name>
<organism evidence="2 3">
    <name type="scientific">Hymenoscyphus albidus</name>
    <dbReference type="NCBI Taxonomy" id="595503"/>
    <lineage>
        <taxon>Eukaryota</taxon>
        <taxon>Fungi</taxon>
        <taxon>Dikarya</taxon>
        <taxon>Ascomycota</taxon>
        <taxon>Pezizomycotina</taxon>
        <taxon>Leotiomycetes</taxon>
        <taxon>Helotiales</taxon>
        <taxon>Helotiaceae</taxon>
        <taxon>Hymenoscyphus</taxon>
    </lineage>
</organism>
<evidence type="ECO:0000313" key="3">
    <source>
        <dbReference type="Proteomes" id="UP000701801"/>
    </source>
</evidence>
<evidence type="ECO:0000256" key="1">
    <source>
        <dbReference type="SAM" id="MobiDB-lite"/>
    </source>
</evidence>
<feature type="compositionally biased region" description="Acidic residues" evidence="1">
    <location>
        <begin position="63"/>
        <end position="77"/>
    </location>
</feature>
<proteinExistence type="predicted"/>
<feature type="region of interest" description="Disordered" evidence="1">
    <location>
        <begin position="189"/>
        <end position="271"/>
    </location>
</feature>
<keyword evidence="3" id="KW-1185">Reference proteome</keyword>
<dbReference type="EMBL" id="CAJVRM010000026">
    <property type="protein sequence ID" value="CAG8971650.1"/>
    <property type="molecule type" value="Genomic_DNA"/>
</dbReference>
<feature type="region of interest" description="Disordered" evidence="1">
    <location>
        <begin position="1"/>
        <end position="98"/>
    </location>
</feature>
<feature type="compositionally biased region" description="Acidic residues" evidence="1">
    <location>
        <begin position="149"/>
        <end position="159"/>
    </location>
</feature>
<feature type="region of interest" description="Disordered" evidence="1">
    <location>
        <begin position="132"/>
        <end position="166"/>
    </location>
</feature>
<protein>
    <submittedName>
        <fullName evidence="2">Uncharacterized protein</fullName>
    </submittedName>
</protein>
<reference evidence="2" key="1">
    <citation type="submission" date="2021-07" db="EMBL/GenBank/DDBJ databases">
        <authorList>
            <person name="Durling M."/>
        </authorList>
    </citation>
    <scope>NUCLEOTIDE SEQUENCE</scope>
</reference>
<dbReference type="AlphaFoldDB" id="A0A9N9LEF4"/>
<comment type="caution">
    <text evidence="2">The sequence shown here is derived from an EMBL/GenBank/DDBJ whole genome shotgun (WGS) entry which is preliminary data.</text>
</comment>
<feature type="compositionally biased region" description="Low complexity" evidence="1">
    <location>
        <begin position="534"/>
        <end position="547"/>
    </location>
</feature>
<feature type="compositionally biased region" description="Acidic residues" evidence="1">
    <location>
        <begin position="31"/>
        <end position="56"/>
    </location>
</feature>
<feature type="region of interest" description="Disordered" evidence="1">
    <location>
        <begin position="417"/>
        <end position="462"/>
    </location>
</feature>
<feature type="compositionally biased region" description="Acidic residues" evidence="1">
    <location>
        <begin position="226"/>
        <end position="237"/>
    </location>
</feature>
<feature type="compositionally biased region" description="Low complexity" evidence="1">
    <location>
        <begin position="433"/>
        <end position="445"/>
    </location>
</feature>
<dbReference type="OrthoDB" id="5399183at2759"/>
<accession>A0A9N9LEF4</accession>
<feature type="compositionally biased region" description="Acidic residues" evidence="1">
    <location>
        <begin position="420"/>
        <end position="431"/>
    </location>
</feature>
<gene>
    <name evidence="2" type="ORF">HYALB_00003118</name>
</gene>
<evidence type="ECO:0000313" key="2">
    <source>
        <dbReference type="EMBL" id="CAG8971650.1"/>
    </source>
</evidence>
<feature type="region of interest" description="Disordered" evidence="1">
    <location>
        <begin position="529"/>
        <end position="566"/>
    </location>
</feature>
<sequence length="566" mass="62385">MSRSLRHKSPPTPRTPLSKKSRRNSRATDISSDDDYGGVDLISDDDESEPDVEGVEEQAIIDSEADDEDEDDDDDLETTPRPFIDEEETWEGFGPDTAVIPSGTFFDEHISRMNAPDHDTEATLWNATASSVFTDTDTPSGRRVHFDLSDSESDDDAPNEDSFYPDIFVDQNSLAPSFRREIHRDIDADNRGGFWDFSDNETAPAKNDQDDKEDNSDYSTGSSGYETDEGETTEEDLPPAASFIQAPGRSVLRRLSDASSGSEEEITVTRRHSMRNRGPVLASWVHDLSKPFAVLDSHGKKLIMFKATVKRRVSFSGTSNRRTLETVPEMNSEMFSPGDQMSPMISNSGNIMLGAMSTSIDQYAGLGPALGPPEAFHPFTSVDANGTITQDSMESWDEDEFDEDEHVWRLDDFFKFSEGESSDDEGGDGDNQDPSPSSDAAEPSSLTPKRPVTATSEDQAHPLLDHFEVRNVGSFRKNQNLHTQLTRHAVSSDALAFSGPYGVGTLKGIKGGRLAAANSPITPMPRDRNLELFANSPSSPLSKASSNNKRKYDGDYFSHKRSRSAM</sequence>
<dbReference type="Proteomes" id="UP000701801">
    <property type="component" value="Unassembled WGS sequence"/>
</dbReference>